<keyword evidence="8" id="KW-1133">Transmembrane helix</keyword>
<dbReference type="Proteomes" id="UP000821837">
    <property type="component" value="Unassembled WGS sequence"/>
</dbReference>
<reference evidence="10" key="2">
    <citation type="submission" date="2021-09" db="EMBL/GenBank/DDBJ databases">
        <authorList>
            <person name="Jia N."/>
            <person name="Wang J."/>
            <person name="Shi W."/>
            <person name="Du L."/>
            <person name="Sun Y."/>
            <person name="Zhan W."/>
            <person name="Jiang J."/>
            <person name="Wang Q."/>
            <person name="Zhang B."/>
            <person name="Ji P."/>
            <person name="Sakyi L.B."/>
            <person name="Cui X."/>
            <person name="Yuan T."/>
            <person name="Jiang B."/>
            <person name="Yang W."/>
            <person name="Lam T.T.-Y."/>
            <person name="Chang Q."/>
            <person name="Ding S."/>
            <person name="Wang X."/>
            <person name="Zhu J."/>
            <person name="Ruan X."/>
            <person name="Zhao L."/>
            <person name="Wei J."/>
            <person name="Que T."/>
            <person name="Du C."/>
            <person name="Cheng J."/>
            <person name="Dai P."/>
            <person name="Han X."/>
            <person name="Huang E."/>
            <person name="Gao Y."/>
            <person name="Liu J."/>
            <person name="Shao H."/>
            <person name="Ye R."/>
            <person name="Li L."/>
            <person name="Wei W."/>
            <person name="Wang X."/>
            <person name="Wang C."/>
            <person name="Huo Q."/>
            <person name="Li W."/>
            <person name="Guo W."/>
            <person name="Chen H."/>
            <person name="Chen S."/>
            <person name="Zhou L."/>
            <person name="Zhou L."/>
            <person name="Ni X."/>
            <person name="Tian J."/>
            <person name="Zhou Y."/>
            <person name="Sheng Y."/>
            <person name="Liu T."/>
            <person name="Pan Y."/>
            <person name="Xia L."/>
            <person name="Li J."/>
            <person name="Zhao F."/>
            <person name="Cao W."/>
        </authorList>
    </citation>
    <scope>NUCLEOTIDE SEQUENCE</scope>
    <source>
        <strain evidence="10">Rsan-2018</strain>
        <tissue evidence="10">Larvae</tissue>
    </source>
</reference>
<proteinExistence type="inferred from homology"/>
<evidence type="ECO:0000256" key="1">
    <source>
        <dbReference type="ARBA" id="ARBA00005964"/>
    </source>
</evidence>
<keyword evidence="8" id="KW-0472">Membrane</keyword>
<dbReference type="InterPro" id="IPR050654">
    <property type="entry name" value="AChE-related_enzymes"/>
</dbReference>
<evidence type="ECO:0000313" key="11">
    <source>
        <dbReference type="Proteomes" id="UP000821837"/>
    </source>
</evidence>
<dbReference type="GO" id="GO:0003990">
    <property type="term" value="F:acetylcholinesterase activity"/>
    <property type="evidence" value="ECO:0007669"/>
    <property type="project" value="UniProtKB-EC"/>
</dbReference>
<dbReference type="GO" id="GO:0006581">
    <property type="term" value="P:acetylcholine catabolic process"/>
    <property type="evidence" value="ECO:0007669"/>
    <property type="project" value="TreeGrafter"/>
</dbReference>
<sequence length="668" mass="72725">MSTTTSSYETALTTVSRNRDKESTKAAQTVALTEGSESSDTRVGHPSSKETASELSASASKLKERADKGIAPSKITEKDAAHRSLVNRLFAFGLFVLLALAVALFSVAMLEHWWNHGRPTVKGLFGTVRGEKITVGDHVHEWTVHAFLGVPFAKAPRGPLRFKPPQQLDSPLAARVAFIMVMQKGISGGTLGSLDKRPPCPQQDYFLGQQLVNTANGSEDCLHLNIWAPARNCSPDAEHGSCQGKTVLFFLYGASFQNGGNSFELYDGRYLSALGDLVVVVPNYRVGTMGFLSGPSPNTLSGNVGLHDQRLALSWTLSNIECFGGNASRLVLAGHDAGATSLGYHLFGEDSGFWTRKAARFILQSGGPFHRYEGDGTEGAIRLATSLQCPADLVTEASLRCLQNASADAVARSKMAPRFVPVLKRPPLSRPQSRQALETPASNTPGPQGKQFLLGRVQNEGAYPWFVEQQRTGSSDPQQLAARLIGHDNLDRWQNATGVVLDPTADDESYQEAVGDVLEACPMSQLAEQLHASKNRVYAYVLGYRPMYSSWTDETEAVHFDDMELVFGVPLRPGSPSSQLDKQWSRTMIHVWSTFARTGKPPTVKTSKWPAYDSHRLTTMKLGPRGVTAQRDPKWQRCRALRDSGAALSTSSSPSRATHGHYAQTRGP</sequence>
<gene>
    <name evidence="10" type="ORF">HPB52_017635</name>
</gene>
<comment type="caution">
    <text evidence="10">The sequence shown here is derived from an EMBL/GenBank/DDBJ whole genome shotgun (WGS) entry which is preliminary data.</text>
</comment>
<feature type="transmembrane region" description="Helical" evidence="8">
    <location>
        <begin position="89"/>
        <end position="114"/>
    </location>
</feature>
<keyword evidence="5" id="KW-0325">Glycoprotein</keyword>
<dbReference type="PRINTS" id="PR00878">
    <property type="entry name" value="CHOLNESTRASE"/>
</dbReference>
<dbReference type="Gene3D" id="3.40.50.1820">
    <property type="entry name" value="alpha/beta hydrolase"/>
    <property type="match status" value="1"/>
</dbReference>
<protein>
    <recommendedName>
        <fullName evidence="9">Carboxylesterase type B domain-containing protein</fullName>
    </recommendedName>
</protein>
<evidence type="ECO:0000256" key="4">
    <source>
        <dbReference type="ARBA" id="ARBA00023157"/>
    </source>
</evidence>
<evidence type="ECO:0000313" key="10">
    <source>
        <dbReference type="EMBL" id="KAH7936072.1"/>
    </source>
</evidence>
<dbReference type="GO" id="GO:0019695">
    <property type="term" value="P:choline metabolic process"/>
    <property type="evidence" value="ECO:0007669"/>
    <property type="project" value="TreeGrafter"/>
</dbReference>
<evidence type="ECO:0000256" key="3">
    <source>
        <dbReference type="ARBA" id="ARBA00022801"/>
    </source>
</evidence>
<name>A0A9D4PDE4_RHISA</name>
<feature type="compositionally biased region" description="Basic and acidic residues" evidence="7">
    <location>
        <begin position="39"/>
        <end position="52"/>
    </location>
</feature>
<keyword evidence="8" id="KW-0812">Transmembrane</keyword>
<keyword evidence="11" id="KW-1185">Reference proteome</keyword>
<dbReference type="InterPro" id="IPR000997">
    <property type="entry name" value="Cholinesterase"/>
</dbReference>
<dbReference type="SUPFAM" id="SSF53474">
    <property type="entry name" value="alpha/beta-Hydrolases"/>
    <property type="match status" value="1"/>
</dbReference>
<dbReference type="Pfam" id="PF00135">
    <property type="entry name" value="COesterase"/>
    <property type="match status" value="1"/>
</dbReference>
<dbReference type="PANTHER" id="PTHR43918:SF4">
    <property type="entry name" value="CARBOXYLIC ESTER HYDROLASE"/>
    <property type="match status" value="1"/>
</dbReference>
<evidence type="ECO:0000256" key="5">
    <source>
        <dbReference type="ARBA" id="ARBA00023180"/>
    </source>
</evidence>
<feature type="compositionally biased region" description="Polar residues" evidence="7">
    <location>
        <begin position="25"/>
        <end position="38"/>
    </location>
</feature>
<keyword evidence="3" id="KW-0378">Hydrolase</keyword>
<evidence type="ECO:0000259" key="9">
    <source>
        <dbReference type="Pfam" id="PF00135"/>
    </source>
</evidence>
<comment type="similarity">
    <text evidence="1">Belongs to the type-B carboxylesterase/lipase family.</text>
</comment>
<keyword evidence="4" id="KW-1015">Disulfide bond</keyword>
<evidence type="ECO:0000256" key="6">
    <source>
        <dbReference type="ARBA" id="ARBA00048484"/>
    </source>
</evidence>
<keyword evidence="2" id="KW-0719">Serine esterase</keyword>
<feature type="compositionally biased region" description="Low complexity" evidence="7">
    <location>
        <begin position="644"/>
        <end position="657"/>
    </location>
</feature>
<feature type="region of interest" description="Disordered" evidence="7">
    <location>
        <begin position="641"/>
        <end position="668"/>
    </location>
</feature>
<feature type="compositionally biased region" description="Polar residues" evidence="7">
    <location>
        <begin position="430"/>
        <end position="446"/>
    </location>
</feature>
<dbReference type="AlphaFoldDB" id="A0A9D4PDE4"/>
<accession>A0A9D4PDE4</accession>
<evidence type="ECO:0000256" key="2">
    <source>
        <dbReference type="ARBA" id="ARBA00022487"/>
    </source>
</evidence>
<comment type="catalytic activity">
    <reaction evidence="6">
        <text>acetylcholine + H2O = choline + acetate + H(+)</text>
        <dbReference type="Rhea" id="RHEA:17561"/>
        <dbReference type="ChEBI" id="CHEBI:15354"/>
        <dbReference type="ChEBI" id="CHEBI:15355"/>
        <dbReference type="ChEBI" id="CHEBI:15377"/>
        <dbReference type="ChEBI" id="CHEBI:15378"/>
        <dbReference type="ChEBI" id="CHEBI:30089"/>
        <dbReference type="EC" id="3.1.1.7"/>
    </reaction>
</comment>
<reference evidence="10" key="1">
    <citation type="journal article" date="2020" name="Cell">
        <title>Large-Scale Comparative Analyses of Tick Genomes Elucidate Their Genetic Diversity and Vector Capacities.</title>
        <authorList>
            <consortium name="Tick Genome and Microbiome Consortium (TIGMIC)"/>
            <person name="Jia N."/>
            <person name="Wang J."/>
            <person name="Shi W."/>
            <person name="Du L."/>
            <person name="Sun Y."/>
            <person name="Zhan W."/>
            <person name="Jiang J.F."/>
            <person name="Wang Q."/>
            <person name="Zhang B."/>
            <person name="Ji P."/>
            <person name="Bell-Sakyi L."/>
            <person name="Cui X.M."/>
            <person name="Yuan T.T."/>
            <person name="Jiang B.G."/>
            <person name="Yang W.F."/>
            <person name="Lam T.T."/>
            <person name="Chang Q.C."/>
            <person name="Ding S.J."/>
            <person name="Wang X.J."/>
            <person name="Zhu J.G."/>
            <person name="Ruan X.D."/>
            <person name="Zhao L."/>
            <person name="Wei J.T."/>
            <person name="Ye R.Z."/>
            <person name="Que T.C."/>
            <person name="Du C.H."/>
            <person name="Zhou Y.H."/>
            <person name="Cheng J.X."/>
            <person name="Dai P.F."/>
            <person name="Guo W.B."/>
            <person name="Han X.H."/>
            <person name="Huang E.J."/>
            <person name="Li L.F."/>
            <person name="Wei W."/>
            <person name="Gao Y.C."/>
            <person name="Liu J.Z."/>
            <person name="Shao H.Z."/>
            <person name="Wang X."/>
            <person name="Wang C.C."/>
            <person name="Yang T.C."/>
            <person name="Huo Q.B."/>
            <person name="Li W."/>
            <person name="Chen H.Y."/>
            <person name="Chen S.E."/>
            <person name="Zhou L.G."/>
            <person name="Ni X.B."/>
            <person name="Tian J.H."/>
            <person name="Sheng Y."/>
            <person name="Liu T."/>
            <person name="Pan Y.S."/>
            <person name="Xia L.Y."/>
            <person name="Li J."/>
            <person name="Zhao F."/>
            <person name="Cao W.C."/>
        </authorList>
    </citation>
    <scope>NUCLEOTIDE SEQUENCE</scope>
    <source>
        <strain evidence="10">Rsan-2018</strain>
    </source>
</reference>
<dbReference type="GO" id="GO:0005886">
    <property type="term" value="C:plasma membrane"/>
    <property type="evidence" value="ECO:0007669"/>
    <property type="project" value="TreeGrafter"/>
</dbReference>
<dbReference type="GO" id="GO:0005615">
    <property type="term" value="C:extracellular space"/>
    <property type="evidence" value="ECO:0007669"/>
    <property type="project" value="TreeGrafter"/>
</dbReference>
<dbReference type="PANTHER" id="PTHR43918">
    <property type="entry name" value="ACETYLCHOLINESTERASE"/>
    <property type="match status" value="1"/>
</dbReference>
<dbReference type="InterPro" id="IPR002018">
    <property type="entry name" value="CarbesteraseB"/>
</dbReference>
<feature type="region of interest" description="Disordered" evidence="7">
    <location>
        <begin position="421"/>
        <end position="451"/>
    </location>
</feature>
<feature type="domain" description="Carboxylesterase type B" evidence="9">
    <location>
        <begin position="120"/>
        <end position="639"/>
    </location>
</feature>
<evidence type="ECO:0000256" key="7">
    <source>
        <dbReference type="SAM" id="MobiDB-lite"/>
    </source>
</evidence>
<evidence type="ECO:0000256" key="8">
    <source>
        <dbReference type="SAM" id="Phobius"/>
    </source>
</evidence>
<dbReference type="InterPro" id="IPR029058">
    <property type="entry name" value="AB_hydrolase_fold"/>
</dbReference>
<organism evidence="10 11">
    <name type="scientific">Rhipicephalus sanguineus</name>
    <name type="common">Brown dog tick</name>
    <name type="synonym">Ixodes sanguineus</name>
    <dbReference type="NCBI Taxonomy" id="34632"/>
    <lineage>
        <taxon>Eukaryota</taxon>
        <taxon>Metazoa</taxon>
        <taxon>Ecdysozoa</taxon>
        <taxon>Arthropoda</taxon>
        <taxon>Chelicerata</taxon>
        <taxon>Arachnida</taxon>
        <taxon>Acari</taxon>
        <taxon>Parasitiformes</taxon>
        <taxon>Ixodida</taxon>
        <taxon>Ixodoidea</taxon>
        <taxon>Ixodidae</taxon>
        <taxon>Rhipicephalinae</taxon>
        <taxon>Rhipicephalus</taxon>
        <taxon>Rhipicephalus</taxon>
    </lineage>
</organism>
<feature type="region of interest" description="Disordered" evidence="7">
    <location>
        <begin position="1"/>
        <end position="67"/>
    </location>
</feature>
<feature type="compositionally biased region" description="Low complexity" evidence="7">
    <location>
        <begin position="1"/>
        <end position="14"/>
    </location>
</feature>
<dbReference type="EMBL" id="JABSTV010001255">
    <property type="protein sequence ID" value="KAH7936072.1"/>
    <property type="molecule type" value="Genomic_DNA"/>
</dbReference>
<dbReference type="VEuPathDB" id="VectorBase:RSAN_049385"/>